<dbReference type="AlphaFoldDB" id="A0A9W7I2G6"/>
<dbReference type="SUPFAM" id="SSF55961">
    <property type="entry name" value="Bet v1-like"/>
    <property type="match status" value="1"/>
</dbReference>
<dbReference type="SMART" id="SM01037">
    <property type="entry name" value="Bet_v_1"/>
    <property type="match status" value="1"/>
</dbReference>
<dbReference type="Pfam" id="PF00407">
    <property type="entry name" value="Bet_v_1"/>
    <property type="match status" value="1"/>
</dbReference>
<feature type="domain" description="Bet v I/Major latex protein" evidence="1">
    <location>
        <begin position="2"/>
        <end position="152"/>
    </location>
</feature>
<gene>
    <name evidence="2" type="ORF">HRI_002448600</name>
    <name evidence="3" type="ORF">HRI_002448900</name>
</gene>
<dbReference type="CDD" id="cd07816">
    <property type="entry name" value="Bet_v1-like"/>
    <property type="match status" value="1"/>
</dbReference>
<reference evidence="2" key="1">
    <citation type="submission" date="2023-05" db="EMBL/GenBank/DDBJ databases">
        <title>Genome and transcriptome analyses reveal genes involved in the formation of fine ridges on petal epidermal cells in Hibiscus trionum.</title>
        <authorList>
            <person name="Koshimizu S."/>
            <person name="Masuda S."/>
            <person name="Ishii T."/>
            <person name="Shirasu K."/>
            <person name="Hoshino A."/>
            <person name="Arita M."/>
        </authorList>
    </citation>
    <scope>NUCLEOTIDE SEQUENCE</scope>
    <source>
        <strain evidence="2">Hamamatsu line</strain>
    </source>
</reference>
<dbReference type="PANTHER" id="PTHR31907">
    <property type="entry name" value="MLP-LIKE PROTEIN 423"/>
    <property type="match status" value="1"/>
</dbReference>
<dbReference type="GO" id="GO:0006952">
    <property type="term" value="P:defense response"/>
    <property type="evidence" value="ECO:0007669"/>
    <property type="project" value="InterPro"/>
</dbReference>
<sequence>MACTGKLEVEIDLKSPADKVWSTIRDSTTIFPIALSHDYKSIEVLEGDGKSPGTVRLFIYAEGSPIVKVSKERTESVDEAEKTYVYSIFDGDLMKYYKSFIGKIVVVPKGDSSLIKWSCDFEKASEDIPDPSIIKDFAVKNFVEIDDYLQTKA</sequence>
<evidence type="ECO:0000313" key="3">
    <source>
        <dbReference type="EMBL" id="GMI87796.1"/>
    </source>
</evidence>
<name>A0A9W7I2G6_HIBTR</name>
<evidence type="ECO:0000259" key="1">
    <source>
        <dbReference type="SMART" id="SM01037"/>
    </source>
</evidence>
<dbReference type="InterPro" id="IPR051761">
    <property type="entry name" value="MLP-like_ligand-binding"/>
</dbReference>
<protein>
    <submittedName>
        <fullName evidence="2">MLP-like protein 423</fullName>
    </submittedName>
</protein>
<dbReference type="EMBL" id="BSYR01000022">
    <property type="protein sequence ID" value="GMI87793.1"/>
    <property type="molecule type" value="Genomic_DNA"/>
</dbReference>
<dbReference type="InterPro" id="IPR000916">
    <property type="entry name" value="Bet_v_I/MLP"/>
</dbReference>
<dbReference type="Gene3D" id="3.30.530.20">
    <property type="match status" value="1"/>
</dbReference>
<dbReference type="InterPro" id="IPR023393">
    <property type="entry name" value="START-like_dom_sf"/>
</dbReference>
<dbReference type="EMBL" id="BSYR01000022">
    <property type="protein sequence ID" value="GMI87796.1"/>
    <property type="molecule type" value="Genomic_DNA"/>
</dbReference>
<accession>A0A9W7I2G6</accession>
<dbReference type="OrthoDB" id="1567931at2759"/>
<comment type="caution">
    <text evidence="2">The sequence shown here is derived from an EMBL/GenBank/DDBJ whole genome shotgun (WGS) entry which is preliminary data.</text>
</comment>
<dbReference type="Proteomes" id="UP001165190">
    <property type="component" value="Unassembled WGS sequence"/>
</dbReference>
<keyword evidence="4" id="KW-1185">Reference proteome</keyword>
<proteinExistence type="predicted"/>
<evidence type="ECO:0000313" key="4">
    <source>
        <dbReference type="Proteomes" id="UP001165190"/>
    </source>
</evidence>
<organism evidence="2 4">
    <name type="scientific">Hibiscus trionum</name>
    <name type="common">Flower of an hour</name>
    <dbReference type="NCBI Taxonomy" id="183268"/>
    <lineage>
        <taxon>Eukaryota</taxon>
        <taxon>Viridiplantae</taxon>
        <taxon>Streptophyta</taxon>
        <taxon>Embryophyta</taxon>
        <taxon>Tracheophyta</taxon>
        <taxon>Spermatophyta</taxon>
        <taxon>Magnoliopsida</taxon>
        <taxon>eudicotyledons</taxon>
        <taxon>Gunneridae</taxon>
        <taxon>Pentapetalae</taxon>
        <taxon>rosids</taxon>
        <taxon>malvids</taxon>
        <taxon>Malvales</taxon>
        <taxon>Malvaceae</taxon>
        <taxon>Malvoideae</taxon>
        <taxon>Hibiscus</taxon>
    </lineage>
</organism>
<evidence type="ECO:0000313" key="2">
    <source>
        <dbReference type="EMBL" id="GMI87793.1"/>
    </source>
</evidence>